<dbReference type="SUPFAM" id="SSF53213">
    <property type="entry name" value="LigB-like"/>
    <property type="match status" value="1"/>
</dbReference>
<dbReference type="RefSeq" id="WP_166099231.1">
    <property type="nucleotide sequence ID" value="NZ_BMMY01000005.1"/>
</dbReference>
<evidence type="ECO:0000313" key="2">
    <source>
        <dbReference type="Proteomes" id="UP000515976"/>
    </source>
</evidence>
<gene>
    <name evidence="1" type="ORF">H9L10_15220</name>
</gene>
<dbReference type="EMBL" id="CP060712">
    <property type="protein sequence ID" value="QNN49505.1"/>
    <property type="molecule type" value="Genomic_DNA"/>
</dbReference>
<keyword evidence="2" id="KW-1185">Reference proteome</keyword>
<organism evidence="1 2">
    <name type="scientific">Phycicoccus endophyticus</name>
    <dbReference type="NCBI Taxonomy" id="1690220"/>
    <lineage>
        <taxon>Bacteria</taxon>
        <taxon>Bacillati</taxon>
        <taxon>Actinomycetota</taxon>
        <taxon>Actinomycetes</taxon>
        <taxon>Micrococcales</taxon>
        <taxon>Intrasporangiaceae</taxon>
        <taxon>Phycicoccus</taxon>
    </lineage>
</organism>
<dbReference type="Gene3D" id="3.40.830.10">
    <property type="entry name" value="LigB-like"/>
    <property type="match status" value="1"/>
</dbReference>
<dbReference type="Proteomes" id="UP000515976">
    <property type="component" value="Chromosome"/>
</dbReference>
<accession>A0A7G9R1N0</accession>
<evidence type="ECO:0000313" key="1">
    <source>
        <dbReference type="EMBL" id="QNN49505.1"/>
    </source>
</evidence>
<dbReference type="KEGG" id="pei:H9L10_15220"/>
<proteinExistence type="predicted"/>
<protein>
    <submittedName>
        <fullName evidence="1">Uncharacterized protein</fullName>
    </submittedName>
</protein>
<dbReference type="AlphaFoldDB" id="A0A7G9R1N0"/>
<name>A0A7G9R1N0_9MICO</name>
<sequence>MTSLVVVPGAPLLLPEYTGRQDAGAPWRQRAVDALRAAVAEDGAASVVLVAATDREPRGTRPPLAERVGRHLVERAGTTVGATVVVAWDAPVAECRTAGERLAHSHPGATLVVVADGTARRGEKAPGHLDPRAFALDEEVLDALRAADPGRLLALDPDLCAALLMHGRAPLQVAAAAWAGRAGLRCATAEAADPYGVQYLVARLTGG</sequence>
<reference evidence="1 2" key="1">
    <citation type="submission" date="2020-08" db="EMBL/GenBank/DDBJ databases">
        <title>Genome sequence of Phycicoccus endophyticus JCM 31784T.</title>
        <authorList>
            <person name="Hyun D.-W."/>
            <person name="Bae J.-W."/>
        </authorList>
    </citation>
    <scope>NUCLEOTIDE SEQUENCE [LARGE SCALE GENOMIC DNA]</scope>
    <source>
        <strain evidence="1 2">JCM 31784</strain>
    </source>
</reference>